<proteinExistence type="predicted"/>
<dbReference type="STRING" id="7260.B4NEC8"/>
<dbReference type="InParanoid" id="B4NEC8"/>
<organism evidence="2 3">
    <name type="scientific">Drosophila willistoni</name>
    <name type="common">Fruit fly</name>
    <dbReference type="NCBI Taxonomy" id="7260"/>
    <lineage>
        <taxon>Eukaryota</taxon>
        <taxon>Metazoa</taxon>
        <taxon>Ecdysozoa</taxon>
        <taxon>Arthropoda</taxon>
        <taxon>Hexapoda</taxon>
        <taxon>Insecta</taxon>
        <taxon>Pterygota</taxon>
        <taxon>Neoptera</taxon>
        <taxon>Endopterygota</taxon>
        <taxon>Diptera</taxon>
        <taxon>Brachycera</taxon>
        <taxon>Muscomorpha</taxon>
        <taxon>Ephydroidea</taxon>
        <taxon>Drosophilidae</taxon>
        <taxon>Drosophila</taxon>
        <taxon>Sophophora</taxon>
    </lineage>
</organism>
<feature type="domain" description="DALR anticodon binding" evidence="1">
    <location>
        <begin position="313"/>
        <end position="448"/>
    </location>
</feature>
<dbReference type="Pfam" id="PF05746">
    <property type="entry name" value="DALR_1"/>
    <property type="match status" value="1"/>
</dbReference>
<keyword evidence="3" id="KW-1185">Reference proteome</keyword>
<dbReference type="PANTHER" id="PTHR16043:SF1">
    <property type="entry name" value="DALR ANTICODON-BINDING DOMAIN-CONTAINING PROTEIN 3"/>
    <property type="match status" value="1"/>
</dbReference>
<dbReference type="SMART" id="SM00836">
    <property type="entry name" value="DALR_1"/>
    <property type="match status" value="1"/>
</dbReference>
<dbReference type="SUPFAM" id="SSF47323">
    <property type="entry name" value="Anticodon-binding domain of a subclass of class I aminoacyl-tRNA synthetases"/>
    <property type="match status" value="1"/>
</dbReference>
<dbReference type="EMBL" id="CH964239">
    <property type="protein sequence ID" value="EDW82097.1"/>
    <property type="molecule type" value="Genomic_DNA"/>
</dbReference>
<dbReference type="GO" id="GO:0106217">
    <property type="term" value="P:tRNA C3-cytosine methylation"/>
    <property type="evidence" value="ECO:0007669"/>
    <property type="project" value="TreeGrafter"/>
</dbReference>
<sequence>MLPNPKGQLTKQLLDFFTQPLDHEENEAKIVQPFQRCGDLVHFQHDSLSVCDVSIMGHRINWEHFCLKNQLKMRWEKKGNNEAQAKVLFHEELVQKLLEESNETWLFPLESALPMPKERYALRFQRIPIIRYVLGAIMEQGADYGKHKDATVARPLSITLEAADCNDQELRYFRQYRLYHILLRLIAYSDWNVVPAAKKADNKIMNMRIQLQRPKKQKDNTVTIVCGPVLEPGKKTATNLKSGSYMALRSNDMILMAMHRNGVRDIGNNKRDAMLMESLGSAAVVVDLFEVRHASAATVVRNSSGCSKGAAFILYNSARLETLLRSFNAQVKAGVYQPLPPLNEIDFSLLEDDLDWQLIYGYLLAFPHVAESTLVQLQRGLCGVHTLVHFIADMARQFSRYYRNKQVLLQGRDQLTPVLHARVYLIKAVREVLNASLAIMGIKPVTYM</sequence>
<dbReference type="PANTHER" id="PTHR16043">
    <property type="entry name" value="DALRD3 PROTEIN"/>
    <property type="match status" value="1"/>
</dbReference>
<dbReference type="HOGENOM" id="CLU_049503_0_0_1"/>
<dbReference type="InterPro" id="IPR008909">
    <property type="entry name" value="DALR_anticod-bd"/>
</dbReference>
<dbReference type="FunCoup" id="B4NEC8">
    <property type="interactions" value="21"/>
</dbReference>
<dbReference type="GO" id="GO:0006420">
    <property type="term" value="P:arginyl-tRNA aminoacylation"/>
    <property type="evidence" value="ECO:0007669"/>
    <property type="project" value="InterPro"/>
</dbReference>
<dbReference type="GO" id="GO:0005524">
    <property type="term" value="F:ATP binding"/>
    <property type="evidence" value="ECO:0007669"/>
    <property type="project" value="InterPro"/>
</dbReference>
<dbReference type="GO" id="GO:0000049">
    <property type="term" value="F:tRNA binding"/>
    <property type="evidence" value="ECO:0007669"/>
    <property type="project" value="TreeGrafter"/>
</dbReference>
<evidence type="ECO:0000259" key="1">
    <source>
        <dbReference type="SMART" id="SM00836"/>
    </source>
</evidence>
<dbReference type="AlphaFoldDB" id="B4NEC8"/>
<dbReference type="InterPro" id="IPR037380">
    <property type="entry name" value="DALRD3"/>
</dbReference>
<dbReference type="OMA" id="DMLLIAM"/>
<dbReference type="Gene3D" id="1.10.730.10">
    <property type="entry name" value="Isoleucyl-tRNA Synthetase, Domain 1"/>
    <property type="match status" value="1"/>
</dbReference>
<dbReference type="SMR" id="B4NEC8"/>
<dbReference type="Proteomes" id="UP000007798">
    <property type="component" value="Unassembled WGS sequence"/>
</dbReference>
<dbReference type="PhylomeDB" id="B4NEC8"/>
<reference evidence="2 3" key="1">
    <citation type="journal article" date="2007" name="Nature">
        <title>Evolution of genes and genomes on the Drosophila phylogeny.</title>
        <authorList>
            <consortium name="Drosophila 12 Genomes Consortium"/>
            <person name="Clark A.G."/>
            <person name="Eisen M.B."/>
            <person name="Smith D.R."/>
            <person name="Bergman C.M."/>
            <person name="Oliver B."/>
            <person name="Markow T.A."/>
            <person name="Kaufman T.C."/>
            <person name="Kellis M."/>
            <person name="Gelbart W."/>
            <person name="Iyer V.N."/>
            <person name="Pollard D.A."/>
            <person name="Sackton T.B."/>
            <person name="Larracuente A.M."/>
            <person name="Singh N.D."/>
            <person name="Abad J.P."/>
            <person name="Abt D.N."/>
            <person name="Adryan B."/>
            <person name="Aguade M."/>
            <person name="Akashi H."/>
            <person name="Anderson W.W."/>
            <person name="Aquadro C.F."/>
            <person name="Ardell D.H."/>
            <person name="Arguello R."/>
            <person name="Artieri C.G."/>
            <person name="Barbash D.A."/>
            <person name="Barker D."/>
            <person name="Barsanti P."/>
            <person name="Batterham P."/>
            <person name="Batzoglou S."/>
            <person name="Begun D."/>
            <person name="Bhutkar A."/>
            <person name="Blanco E."/>
            <person name="Bosak S.A."/>
            <person name="Bradley R.K."/>
            <person name="Brand A.D."/>
            <person name="Brent M.R."/>
            <person name="Brooks A.N."/>
            <person name="Brown R.H."/>
            <person name="Butlin R.K."/>
            <person name="Caggese C."/>
            <person name="Calvi B.R."/>
            <person name="Bernardo de Carvalho A."/>
            <person name="Caspi A."/>
            <person name="Castrezana S."/>
            <person name="Celniker S.E."/>
            <person name="Chang J.L."/>
            <person name="Chapple C."/>
            <person name="Chatterji S."/>
            <person name="Chinwalla A."/>
            <person name="Civetta A."/>
            <person name="Clifton S.W."/>
            <person name="Comeron J.M."/>
            <person name="Costello J.C."/>
            <person name="Coyne J.A."/>
            <person name="Daub J."/>
            <person name="David R.G."/>
            <person name="Delcher A.L."/>
            <person name="Delehaunty K."/>
            <person name="Do C.B."/>
            <person name="Ebling H."/>
            <person name="Edwards K."/>
            <person name="Eickbush T."/>
            <person name="Evans J.D."/>
            <person name="Filipski A."/>
            <person name="Findeiss S."/>
            <person name="Freyhult E."/>
            <person name="Fulton L."/>
            <person name="Fulton R."/>
            <person name="Garcia A.C."/>
            <person name="Gardiner A."/>
            <person name="Garfield D.A."/>
            <person name="Garvin B.E."/>
            <person name="Gibson G."/>
            <person name="Gilbert D."/>
            <person name="Gnerre S."/>
            <person name="Godfrey J."/>
            <person name="Good R."/>
            <person name="Gotea V."/>
            <person name="Gravely B."/>
            <person name="Greenberg A.J."/>
            <person name="Griffiths-Jones S."/>
            <person name="Gross S."/>
            <person name="Guigo R."/>
            <person name="Gustafson E.A."/>
            <person name="Haerty W."/>
            <person name="Hahn M.W."/>
            <person name="Halligan D.L."/>
            <person name="Halpern A.L."/>
            <person name="Halter G.M."/>
            <person name="Han M.V."/>
            <person name="Heger A."/>
            <person name="Hillier L."/>
            <person name="Hinrichs A.S."/>
            <person name="Holmes I."/>
            <person name="Hoskins R.A."/>
            <person name="Hubisz M.J."/>
            <person name="Hultmark D."/>
            <person name="Huntley M.A."/>
            <person name="Jaffe D.B."/>
            <person name="Jagadeeshan S."/>
            <person name="Jeck W.R."/>
            <person name="Johnson J."/>
            <person name="Jones C.D."/>
            <person name="Jordan W.C."/>
            <person name="Karpen G.H."/>
            <person name="Kataoka E."/>
            <person name="Keightley P.D."/>
            <person name="Kheradpour P."/>
            <person name="Kirkness E.F."/>
            <person name="Koerich L.B."/>
            <person name="Kristiansen K."/>
            <person name="Kudrna D."/>
            <person name="Kulathinal R.J."/>
            <person name="Kumar S."/>
            <person name="Kwok R."/>
            <person name="Lander E."/>
            <person name="Langley C.H."/>
            <person name="Lapoint R."/>
            <person name="Lazzaro B.P."/>
            <person name="Lee S.J."/>
            <person name="Levesque L."/>
            <person name="Li R."/>
            <person name="Lin C.F."/>
            <person name="Lin M.F."/>
            <person name="Lindblad-Toh K."/>
            <person name="Llopart A."/>
            <person name="Long M."/>
            <person name="Low L."/>
            <person name="Lozovsky E."/>
            <person name="Lu J."/>
            <person name="Luo M."/>
            <person name="Machado C.A."/>
            <person name="Makalowski W."/>
            <person name="Marzo M."/>
            <person name="Matsuda M."/>
            <person name="Matzkin L."/>
            <person name="McAllister B."/>
            <person name="McBride C.S."/>
            <person name="McKernan B."/>
            <person name="McKernan K."/>
            <person name="Mendez-Lago M."/>
            <person name="Minx P."/>
            <person name="Mollenhauer M.U."/>
            <person name="Montooth K."/>
            <person name="Mount S.M."/>
            <person name="Mu X."/>
            <person name="Myers E."/>
            <person name="Negre B."/>
            <person name="Newfeld S."/>
            <person name="Nielsen R."/>
            <person name="Noor M.A."/>
            <person name="O'Grady P."/>
            <person name="Pachter L."/>
            <person name="Papaceit M."/>
            <person name="Parisi M.J."/>
            <person name="Parisi M."/>
            <person name="Parts L."/>
            <person name="Pedersen J.S."/>
            <person name="Pesole G."/>
            <person name="Phillippy A.M."/>
            <person name="Ponting C.P."/>
            <person name="Pop M."/>
            <person name="Porcelli D."/>
            <person name="Powell J.R."/>
            <person name="Prohaska S."/>
            <person name="Pruitt K."/>
            <person name="Puig M."/>
            <person name="Quesneville H."/>
            <person name="Ram K.R."/>
            <person name="Rand D."/>
            <person name="Rasmussen M.D."/>
            <person name="Reed L.K."/>
            <person name="Reenan R."/>
            <person name="Reily A."/>
            <person name="Remington K.A."/>
            <person name="Rieger T.T."/>
            <person name="Ritchie M.G."/>
            <person name="Robin C."/>
            <person name="Rogers Y.H."/>
            <person name="Rohde C."/>
            <person name="Rozas J."/>
            <person name="Rubenfield M.J."/>
            <person name="Ruiz A."/>
            <person name="Russo S."/>
            <person name="Salzberg S.L."/>
            <person name="Sanchez-Gracia A."/>
            <person name="Saranga D.J."/>
            <person name="Sato H."/>
            <person name="Schaeffer S.W."/>
            <person name="Schatz M.C."/>
            <person name="Schlenke T."/>
            <person name="Schwartz R."/>
            <person name="Segarra C."/>
            <person name="Singh R.S."/>
            <person name="Sirot L."/>
            <person name="Sirota M."/>
            <person name="Sisneros N.B."/>
            <person name="Smith C.D."/>
            <person name="Smith T.F."/>
            <person name="Spieth J."/>
            <person name="Stage D.E."/>
            <person name="Stark A."/>
            <person name="Stephan W."/>
            <person name="Strausberg R.L."/>
            <person name="Strempel S."/>
            <person name="Sturgill D."/>
            <person name="Sutton G."/>
            <person name="Sutton G.G."/>
            <person name="Tao W."/>
            <person name="Teichmann S."/>
            <person name="Tobari Y.N."/>
            <person name="Tomimura Y."/>
            <person name="Tsolas J.M."/>
            <person name="Valente V.L."/>
            <person name="Venter E."/>
            <person name="Venter J.C."/>
            <person name="Vicario S."/>
            <person name="Vieira F.G."/>
            <person name="Vilella A.J."/>
            <person name="Villasante A."/>
            <person name="Walenz B."/>
            <person name="Wang J."/>
            <person name="Wasserman M."/>
            <person name="Watts T."/>
            <person name="Wilson D."/>
            <person name="Wilson R.K."/>
            <person name="Wing R.A."/>
            <person name="Wolfner M.F."/>
            <person name="Wong A."/>
            <person name="Wong G.K."/>
            <person name="Wu C.I."/>
            <person name="Wu G."/>
            <person name="Yamamoto D."/>
            <person name="Yang H.P."/>
            <person name="Yang S.P."/>
            <person name="Yorke J.A."/>
            <person name="Yoshida K."/>
            <person name="Zdobnov E."/>
            <person name="Zhang P."/>
            <person name="Zhang Y."/>
            <person name="Zimin A.V."/>
            <person name="Baldwin J."/>
            <person name="Abdouelleil A."/>
            <person name="Abdulkadir J."/>
            <person name="Abebe A."/>
            <person name="Abera B."/>
            <person name="Abreu J."/>
            <person name="Acer S.C."/>
            <person name="Aftuck L."/>
            <person name="Alexander A."/>
            <person name="An P."/>
            <person name="Anderson E."/>
            <person name="Anderson S."/>
            <person name="Arachi H."/>
            <person name="Azer M."/>
            <person name="Bachantsang P."/>
            <person name="Barry A."/>
            <person name="Bayul T."/>
            <person name="Berlin A."/>
            <person name="Bessette D."/>
            <person name="Bloom T."/>
            <person name="Blye J."/>
            <person name="Boguslavskiy L."/>
            <person name="Bonnet C."/>
            <person name="Boukhgalter B."/>
            <person name="Bourzgui I."/>
            <person name="Brown A."/>
            <person name="Cahill P."/>
            <person name="Channer S."/>
            <person name="Cheshatsang Y."/>
            <person name="Chuda L."/>
            <person name="Citroen M."/>
            <person name="Collymore A."/>
            <person name="Cooke P."/>
            <person name="Costello M."/>
            <person name="D'Aco K."/>
            <person name="Daza R."/>
            <person name="De Haan G."/>
            <person name="DeGray S."/>
            <person name="DeMaso C."/>
            <person name="Dhargay N."/>
            <person name="Dooley K."/>
            <person name="Dooley E."/>
            <person name="Doricent M."/>
            <person name="Dorje P."/>
            <person name="Dorjee K."/>
            <person name="Dupes A."/>
            <person name="Elong R."/>
            <person name="Falk J."/>
            <person name="Farina A."/>
            <person name="Faro S."/>
            <person name="Ferguson D."/>
            <person name="Fisher S."/>
            <person name="Foley C.D."/>
            <person name="Franke A."/>
            <person name="Friedrich D."/>
            <person name="Gadbois L."/>
            <person name="Gearin G."/>
            <person name="Gearin C.R."/>
            <person name="Giannoukos G."/>
            <person name="Goode T."/>
            <person name="Graham J."/>
            <person name="Grandbois E."/>
            <person name="Grewal S."/>
            <person name="Gyaltsen K."/>
            <person name="Hafez N."/>
            <person name="Hagos B."/>
            <person name="Hall J."/>
            <person name="Henson C."/>
            <person name="Hollinger A."/>
            <person name="Honan T."/>
            <person name="Huard M.D."/>
            <person name="Hughes L."/>
            <person name="Hurhula B."/>
            <person name="Husby M.E."/>
            <person name="Kamat A."/>
            <person name="Kanga B."/>
            <person name="Kashin S."/>
            <person name="Khazanovich D."/>
            <person name="Kisner P."/>
            <person name="Lance K."/>
            <person name="Lara M."/>
            <person name="Lee W."/>
            <person name="Lennon N."/>
            <person name="Letendre F."/>
            <person name="LeVine R."/>
            <person name="Lipovsky A."/>
            <person name="Liu X."/>
            <person name="Liu J."/>
            <person name="Liu S."/>
            <person name="Lokyitsang T."/>
            <person name="Lokyitsang Y."/>
            <person name="Lubonja R."/>
            <person name="Lui A."/>
            <person name="MacDonald P."/>
            <person name="Magnisalis V."/>
            <person name="Maru K."/>
            <person name="Matthews C."/>
            <person name="McCusker W."/>
            <person name="McDonough S."/>
            <person name="Mehta T."/>
            <person name="Meldrim J."/>
            <person name="Meneus L."/>
            <person name="Mihai O."/>
            <person name="Mihalev A."/>
            <person name="Mihova T."/>
            <person name="Mittelman R."/>
            <person name="Mlenga V."/>
            <person name="Montmayeur A."/>
            <person name="Mulrain L."/>
            <person name="Navidi A."/>
            <person name="Naylor J."/>
            <person name="Negash T."/>
            <person name="Nguyen T."/>
            <person name="Nguyen N."/>
            <person name="Nicol R."/>
            <person name="Norbu C."/>
            <person name="Norbu N."/>
            <person name="Novod N."/>
            <person name="O'Neill B."/>
            <person name="Osman S."/>
            <person name="Markiewicz E."/>
            <person name="Oyono O.L."/>
            <person name="Patti C."/>
            <person name="Phunkhang P."/>
            <person name="Pierre F."/>
            <person name="Priest M."/>
            <person name="Raghuraman S."/>
            <person name="Rege F."/>
            <person name="Reyes R."/>
            <person name="Rise C."/>
            <person name="Rogov P."/>
            <person name="Ross K."/>
            <person name="Ryan E."/>
            <person name="Settipalli S."/>
            <person name="Shea T."/>
            <person name="Sherpa N."/>
            <person name="Shi L."/>
            <person name="Shih D."/>
            <person name="Sparrow T."/>
            <person name="Spaulding J."/>
            <person name="Stalker J."/>
            <person name="Stange-Thomann N."/>
            <person name="Stavropoulos S."/>
            <person name="Stone C."/>
            <person name="Strader C."/>
            <person name="Tesfaye S."/>
            <person name="Thomson T."/>
            <person name="Thoulutsang Y."/>
            <person name="Thoulutsang D."/>
            <person name="Topham K."/>
            <person name="Topping I."/>
            <person name="Tsamla T."/>
            <person name="Vassiliev H."/>
            <person name="Vo A."/>
            <person name="Wangchuk T."/>
            <person name="Wangdi T."/>
            <person name="Weiand M."/>
            <person name="Wilkinson J."/>
            <person name="Wilson A."/>
            <person name="Yadav S."/>
            <person name="Young G."/>
            <person name="Yu Q."/>
            <person name="Zembek L."/>
            <person name="Zhong D."/>
            <person name="Zimmer A."/>
            <person name="Zwirko Z."/>
            <person name="Jaffe D.B."/>
            <person name="Alvarez P."/>
            <person name="Brockman W."/>
            <person name="Butler J."/>
            <person name="Chin C."/>
            <person name="Gnerre S."/>
            <person name="Grabherr M."/>
            <person name="Kleber M."/>
            <person name="Mauceli E."/>
            <person name="MacCallum I."/>
        </authorList>
    </citation>
    <scope>NUCLEOTIDE SEQUENCE [LARGE SCALE GENOMIC DNA]</scope>
    <source>
        <strain evidence="3">Tucson 14030-0811.24</strain>
    </source>
</reference>
<accession>B4NEC8</accession>
<dbReference type="OrthoDB" id="9990834at2759"/>
<gene>
    <name evidence="2" type="primary">Dwil\GK25318</name>
    <name evidence="2" type="ORF">Dwil_GK25318</name>
</gene>
<keyword evidence="2" id="KW-0436">Ligase</keyword>
<dbReference type="eggNOG" id="KOG1195">
    <property type="taxonomic scope" value="Eukaryota"/>
</dbReference>
<name>B4NEC8_DROWI</name>
<evidence type="ECO:0000313" key="3">
    <source>
        <dbReference type="Proteomes" id="UP000007798"/>
    </source>
</evidence>
<protein>
    <recommendedName>
        <fullName evidence="1">DALR anticodon binding domain-containing protein</fullName>
    </recommendedName>
</protein>
<dbReference type="GO" id="GO:0004814">
    <property type="term" value="F:arginine-tRNA ligase activity"/>
    <property type="evidence" value="ECO:0007669"/>
    <property type="project" value="InterPro"/>
</dbReference>
<evidence type="ECO:0000313" key="2">
    <source>
        <dbReference type="EMBL" id="EDW82097.1"/>
    </source>
</evidence>
<dbReference type="InterPro" id="IPR009080">
    <property type="entry name" value="tRNAsynth_Ia_anticodon-bd"/>
</dbReference>
<dbReference type="KEGG" id="dwi:6648365"/>